<dbReference type="Gene3D" id="1.10.10.60">
    <property type="entry name" value="Homeodomain-like"/>
    <property type="match status" value="2"/>
</dbReference>
<dbReference type="PANTHER" id="PTHR47504">
    <property type="entry name" value="RIGHT ORIGIN-BINDING PROTEIN"/>
    <property type="match status" value="1"/>
</dbReference>
<evidence type="ECO:0000256" key="1">
    <source>
        <dbReference type="ARBA" id="ARBA00023015"/>
    </source>
</evidence>
<name>A0A1E5KVC5_9ENTE</name>
<dbReference type="InterPro" id="IPR009057">
    <property type="entry name" value="Homeodomain-like_sf"/>
</dbReference>
<evidence type="ECO:0000313" key="5">
    <source>
        <dbReference type="EMBL" id="OEH81847.1"/>
    </source>
</evidence>
<feature type="domain" description="HTH araC/xylS-type" evidence="4">
    <location>
        <begin position="7"/>
        <end position="104"/>
    </location>
</feature>
<dbReference type="SUPFAM" id="SSF46689">
    <property type="entry name" value="Homeodomain-like"/>
    <property type="match status" value="2"/>
</dbReference>
<dbReference type="RefSeq" id="WP_069699169.1">
    <property type="nucleotide sequence ID" value="NZ_JAGGMA010000007.1"/>
</dbReference>
<evidence type="ECO:0000313" key="6">
    <source>
        <dbReference type="Proteomes" id="UP000095256"/>
    </source>
</evidence>
<dbReference type="SUPFAM" id="SSF56112">
    <property type="entry name" value="Protein kinase-like (PK-like)"/>
    <property type="match status" value="1"/>
</dbReference>
<accession>A0A1E5KVC5</accession>
<dbReference type="PROSITE" id="PS01124">
    <property type="entry name" value="HTH_ARAC_FAMILY_2"/>
    <property type="match status" value="1"/>
</dbReference>
<organism evidence="5 6">
    <name type="scientific">Enterococcus rivorum</name>
    <dbReference type="NCBI Taxonomy" id="762845"/>
    <lineage>
        <taxon>Bacteria</taxon>
        <taxon>Bacillati</taxon>
        <taxon>Bacillota</taxon>
        <taxon>Bacilli</taxon>
        <taxon>Lactobacillales</taxon>
        <taxon>Enterococcaceae</taxon>
        <taxon>Enterococcus</taxon>
    </lineage>
</organism>
<dbReference type="Proteomes" id="UP000095256">
    <property type="component" value="Unassembled WGS sequence"/>
</dbReference>
<dbReference type="PANTHER" id="PTHR47504:SF5">
    <property type="entry name" value="RIGHT ORIGIN-BINDING PROTEIN"/>
    <property type="match status" value="1"/>
</dbReference>
<dbReference type="InterPro" id="IPR050959">
    <property type="entry name" value="MarA-like"/>
</dbReference>
<gene>
    <name evidence="5" type="ORF">BCR26_03580</name>
</gene>
<reference evidence="5 6" key="1">
    <citation type="submission" date="2016-09" db="EMBL/GenBank/DDBJ databases">
        <authorList>
            <person name="Capua I."/>
            <person name="De Benedictis P."/>
            <person name="Joannis T."/>
            <person name="Lombin L.H."/>
            <person name="Cattoli G."/>
        </authorList>
    </citation>
    <scope>NUCLEOTIDE SEQUENCE [LARGE SCALE GENOMIC DNA]</scope>
    <source>
        <strain evidence="5 6">LMG 25899</strain>
    </source>
</reference>
<protein>
    <recommendedName>
        <fullName evidence="4">HTH araC/xylS-type domain-containing protein</fullName>
    </recommendedName>
</protein>
<dbReference type="OrthoDB" id="48950at2"/>
<dbReference type="STRING" id="762845.BCR26_03580"/>
<evidence type="ECO:0000256" key="3">
    <source>
        <dbReference type="ARBA" id="ARBA00023163"/>
    </source>
</evidence>
<proteinExistence type="predicted"/>
<keyword evidence="2" id="KW-0238">DNA-binding</keyword>
<dbReference type="Gene3D" id="3.90.1200.10">
    <property type="match status" value="1"/>
</dbReference>
<dbReference type="EMBL" id="MIEK01000034">
    <property type="protein sequence ID" value="OEH81847.1"/>
    <property type="molecule type" value="Genomic_DNA"/>
</dbReference>
<keyword evidence="3" id="KW-0804">Transcription</keyword>
<comment type="caution">
    <text evidence="5">The sequence shown here is derived from an EMBL/GenBank/DDBJ whole genome shotgun (WGS) entry which is preliminary data.</text>
</comment>
<dbReference type="SMART" id="SM00342">
    <property type="entry name" value="HTH_ARAC"/>
    <property type="match status" value="1"/>
</dbReference>
<dbReference type="GO" id="GO:0003700">
    <property type="term" value="F:DNA-binding transcription factor activity"/>
    <property type="evidence" value="ECO:0007669"/>
    <property type="project" value="InterPro"/>
</dbReference>
<keyword evidence="6" id="KW-1185">Reference proteome</keyword>
<dbReference type="InterPro" id="IPR011009">
    <property type="entry name" value="Kinase-like_dom_sf"/>
</dbReference>
<dbReference type="GO" id="GO:0043565">
    <property type="term" value="F:sequence-specific DNA binding"/>
    <property type="evidence" value="ECO:0007669"/>
    <property type="project" value="InterPro"/>
</dbReference>
<dbReference type="InterPro" id="IPR018060">
    <property type="entry name" value="HTH_AraC"/>
</dbReference>
<dbReference type="Pfam" id="PF12833">
    <property type="entry name" value="HTH_18"/>
    <property type="match status" value="1"/>
</dbReference>
<evidence type="ECO:0000259" key="4">
    <source>
        <dbReference type="PROSITE" id="PS01124"/>
    </source>
</evidence>
<dbReference type="InterPro" id="IPR002575">
    <property type="entry name" value="Aminoglycoside_PTrfase"/>
</dbReference>
<sequence>MTKRIIYQTTSYIEEHLKTELSHEELANQAGYSLYYFYRLFSFITNKSLSSYILERKLKYILSEISIGKSAVDAALEYGFNTYAGFYKAFVREYGCSPKKYLSIYGLQSKIAKQKEEMFMKLSHKEIRSLLQHWPLDSSVKISDVSIMNGEKISEKRWKIGKDYYLTVSPNRAKELKSIAVAKALLNQGFQAPVPILTKERQEFFENDYLIVLKQRVLGTTLSIADFYKNQQSATTVGYALAKLHQAFLELEDQILCDPSNLFSLVSQWALPNVKKQVIQWSLNIPETFFDDYLSVFKVLEKALPKQMIHRDPNPENILFFDDSVNGFIDFDLVEKNIRLFDPCYCATAILSGTKKEKYDEWFQILENILLGYDKENRLSPEEKQAIFYVICSIQMICVAYFAENDEPNFKYLAQTNRQMLEFIVQNKERISKIVV</sequence>
<dbReference type="Pfam" id="PF01636">
    <property type="entry name" value="APH"/>
    <property type="match status" value="1"/>
</dbReference>
<evidence type="ECO:0000256" key="2">
    <source>
        <dbReference type="ARBA" id="ARBA00023125"/>
    </source>
</evidence>
<dbReference type="AlphaFoldDB" id="A0A1E5KVC5"/>
<keyword evidence="1" id="KW-0805">Transcription regulation</keyword>